<keyword evidence="4" id="KW-0472">Membrane</keyword>
<dbReference type="InterPro" id="IPR007452">
    <property type="entry name" value="TamB_C"/>
</dbReference>
<dbReference type="GO" id="GO:0009306">
    <property type="term" value="P:protein secretion"/>
    <property type="evidence" value="ECO:0007669"/>
    <property type="project" value="InterPro"/>
</dbReference>
<reference evidence="6 7" key="1">
    <citation type="submission" date="2019-09" db="EMBL/GenBank/DDBJ databases">
        <title>Arenimonas chukotkensis sp. nov., a bacterium isolated from Chukotka hot spring, Arctic region, Russia.</title>
        <authorList>
            <person name="Zayulina K.S."/>
            <person name="Prokofeva M.I."/>
            <person name="Elcheninov A.G."/>
            <person name="Novikov A."/>
            <person name="Kochetkova T.V."/>
            <person name="Kublanov I.V."/>
        </authorList>
    </citation>
    <scope>NUCLEOTIDE SEQUENCE [LARGE SCALE GENOMIC DNA]</scope>
    <source>
        <strain evidence="6 7">3729k</strain>
    </source>
</reference>
<proteinExistence type="predicted"/>
<dbReference type="GO" id="GO:0005886">
    <property type="term" value="C:plasma membrane"/>
    <property type="evidence" value="ECO:0007669"/>
    <property type="project" value="InterPro"/>
</dbReference>
<comment type="subcellular location">
    <subcellularLocation>
        <location evidence="1">Membrane</location>
        <topology evidence="1">Single-pass membrane protein</topology>
    </subcellularLocation>
</comment>
<dbReference type="Proteomes" id="UP000322165">
    <property type="component" value="Unassembled WGS sequence"/>
</dbReference>
<dbReference type="Pfam" id="PF04357">
    <property type="entry name" value="TamB"/>
    <property type="match status" value="1"/>
</dbReference>
<dbReference type="EMBL" id="VUOD01000008">
    <property type="protein sequence ID" value="KAA2284277.1"/>
    <property type="molecule type" value="Genomic_DNA"/>
</dbReference>
<evidence type="ECO:0000313" key="7">
    <source>
        <dbReference type="Proteomes" id="UP000322165"/>
    </source>
</evidence>
<comment type="caution">
    <text evidence="6">The sequence shown here is derived from an EMBL/GenBank/DDBJ whole genome shotgun (WGS) entry which is preliminary data.</text>
</comment>
<evidence type="ECO:0000259" key="5">
    <source>
        <dbReference type="Pfam" id="PF04357"/>
    </source>
</evidence>
<keyword evidence="7" id="KW-1185">Reference proteome</keyword>
<evidence type="ECO:0000256" key="3">
    <source>
        <dbReference type="ARBA" id="ARBA00022989"/>
    </source>
</evidence>
<dbReference type="AlphaFoldDB" id="A0A5B2Z8Q1"/>
<evidence type="ECO:0000256" key="2">
    <source>
        <dbReference type="ARBA" id="ARBA00022692"/>
    </source>
</evidence>
<dbReference type="RefSeq" id="WP_149861139.1">
    <property type="nucleotide sequence ID" value="NZ_VUOD01000008.1"/>
</dbReference>
<dbReference type="PANTHER" id="PTHR36985">
    <property type="entry name" value="TRANSLOCATION AND ASSEMBLY MODULE SUBUNIT TAMB"/>
    <property type="match status" value="1"/>
</dbReference>
<reference evidence="6 7" key="2">
    <citation type="submission" date="2019-09" db="EMBL/GenBank/DDBJ databases">
        <authorList>
            <person name="Mazur A."/>
        </authorList>
    </citation>
    <scope>NUCLEOTIDE SEQUENCE [LARGE SCALE GENOMIC DNA]</scope>
    <source>
        <strain evidence="6 7">3729k</strain>
    </source>
</reference>
<feature type="domain" description="Translocation and assembly module TamB C-terminal" evidence="5">
    <location>
        <begin position="908"/>
        <end position="1235"/>
    </location>
</feature>
<evidence type="ECO:0000256" key="4">
    <source>
        <dbReference type="ARBA" id="ARBA00023136"/>
    </source>
</evidence>
<accession>A0A5B2Z8Q1</accession>
<organism evidence="6 7">
    <name type="scientific">Arenimonas fontis</name>
    <dbReference type="NCBI Taxonomy" id="2608255"/>
    <lineage>
        <taxon>Bacteria</taxon>
        <taxon>Pseudomonadati</taxon>
        <taxon>Pseudomonadota</taxon>
        <taxon>Gammaproteobacteria</taxon>
        <taxon>Lysobacterales</taxon>
        <taxon>Lysobacteraceae</taxon>
        <taxon>Arenimonas</taxon>
    </lineage>
</organism>
<gene>
    <name evidence="6" type="ORF">F0415_10305</name>
</gene>
<keyword evidence="3" id="KW-1133">Transmembrane helix</keyword>
<sequence>MATLLPAALLLAWLLLTGGGRDLVLARLAAALPADALSWQQAEGRLAGPLILHGVRYRQADGLEVRATRLELEPALWPALGGRLRLDRLAVRDLRLRLPPADDEPFQPPRWPESLPRIPLPFVLAVGELSVDRLAIEDDAAEGEDDARFEASDIEAREVVLRDDGLSLASLRAFLPQAELELAGDYLPARHFRTDLRGRLRSPTAEDGAGPDLQLIAKGDLDALQLDLTGTTPERLQAHLDLREGGGTPAWTLSLHSDGLPPAWLGGEPDASAWRGRLQAEGLGGEARVEGALANDELRVVIAPSQLALVDDRLMLRPLNLELPQGALRLTGQVQYGDDTPAFDLQLASDALTLAPQSADEGGVPVLASGQVRVQGVPQAWRLRGEASFERGSESARLRLAGEGDGEALQLRELAASMPTGELAGSGRVAWSPRPAFAADLRLDGFDPGYFLPDYPGALTGQLQASAKQDEAGSWRGEGRLERLGGRLRGLAVAGQAQLDWRDDRGRLAADLRLGSSHVQVAGQIGARYDLRIEAEPLTLADALPPGSGRIEGWLRLLGPAEALDIEADLVGHDLRLDDQQIGALRLHGRLPATGDGELVLAGEELRLGGLGFEALAVRALGSRARAELQGNLAWPQGHLEVGGELGQAHGLWQGQLATLRLVAQDSPELQLQAAAAFRFGADITEFDRACLVSTRVEGRLCAEAGGGEARLQAEALPLSLLQPWLPQDEGVPMHLAGSVDGEALLRQGRDGFWRGQGQLRSGEGALRLDEQSDRVVFGYSALSLDWTLDGDALQATLSAGLADEGKVTARLAAGLADTAALDGDLALDVRNLTWLELFSEDLASPRGRLHGRMQLTGTRGEPQLSGQARLGAFEAELPALGLQLREGEFTLDGQADGSTRLSGQLRSGEGLLQVEGSLNLRDDTAPLRVALVGSGVSLANTAEFQAVADPDLQLQLAGGVLEVRGRVNVEQARFDLEALDTGVSASEDVVVLDPLDPPKPRQLPLDLDVSVALGEDVRLQGFGLDGKVGGKLRVRQRPGRPARASGGLEVSGRYRAYGQALEVERARLGFADSPVDNPSLDIRAGRDFDQVSVRVRVTGTARQPQLRIESDPAMDTSEALSWLVFGRPLRSAKGNEAEQLSAAAMALGAGGNMVAQQIGARLGLDEAGIAESRNLGGAALTVGKHLSPRLFISYGVALVGTGQVVTLKYLLTRGFDISIESGNESAASLNWRMER</sequence>
<dbReference type="GO" id="GO:0097347">
    <property type="term" value="C:TAM protein secretion complex"/>
    <property type="evidence" value="ECO:0007669"/>
    <property type="project" value="TreeGrafter"/>
</dbReference>
<dbReference type="PANTHER" id="PTHR36985:SF1">
    <property type="entry name" value="TRANSLOCATION AND ASSEMBLY MODULE SUBUNIT TAMB"/>
    <property type="match status" value="1"/>
</dbReference>
<protein>
    <recommendedName>
        <fullName evidence="5">Translocation and assembly module TamB C-terminal domain-containing protein</fullName>
    </recommendedName>
</protein>
<evidence type="ECO:0000313" key="6">
    <source>
        <dbReference type="EMBL" id="KAA2284277.1"/>
    </source>
</evidence>
<evidence type="ECO:0000256" key="1">
    <source>
        <dbReference type="ARBA" id="ARBA00004167"/>
    </source>
</evidence>
<name>A0A5B2Z8Q1_9GAMM</name>
<keyword evidence="2" id="KW-0812">Transmembrane</keyword>